<sequence length="287" mass="28677">MSTTVIPPTPPAQPAPQPAGPPPRSGPSNAAKAVAILVIVFGALVLVGAMVSAALSTIAAASVSTQSQTEAAGGVTMLDADVSAGSLRIEFADVTEAELDVTRAWGIGDWTLERSGSTLVIASPEGAWGSGWWWFGGTGDAVLRLPLAVERADADLTLSAGSIAADGEFDDIRLVLGAGSADVSGVADTIAADISAGSANVDLSDVSDADLSVSAGSLDVTLSGSTPEDVTLEVSAGSLTVTVPDDVYDIRSDVSAGDFENRIGSTAGAPNSIDVQVSAGQVVLRSR</sequence>
<comment type="caution">
    <text evidence="3">The sequence shown here is derived from an EMBL/GenBank/DDBJ whole genome shotgun (WGS) entry which is preliminary data.</text>
</comment>
<evidence type="ECO:0000313" key="4">
    <source>
        <dbReference type="Proteomes" id="UP000537775"/>
    </source>
</evidence>
<dbReference type="Proteomes" id="UP000537775">
    <property type="component" value="Unassembled WGS sequence"/>
</dbReference>
<evidence type="ECO:0000313" key="3">
    <source>
        <dbReference type="EMBL" id="MBB6390812.1"/>
    </source>
</evidence>
<feature type="transmembrane region" description="Helical" evidence="2">
    <location>
        <begin position="33"/>
        <end position="55"/>
    </location>
</feature>
<dbReference type="RefSeq" id="WP_184750022.1">
    <property type="nucleotide sequence ID" value="NZ_BAAAJR010000003.1"/>
</dbReference>
<proteinExistence type="predicted"/>
<keyword evidence="2" id="KW-1133">Transmembrane helix</keyword>
<dbReference type="EMBL" id="JACHML010000001">
    <property type="protein sequence ID" value="MBB6390812.1"/>
    <property type="molecule type" value="Genomic_DNA"/>
</dbReference>
<name>A0A7X0KU58_9MICO</name>
<feature type="region of interest" description="Disordered" evidence="1">
    <location>
        <begin position="1"/>
        <end position="27"/>
    </location>
</feature>
<keyword evidence="4" id="KW-1185">Reference proteome</keyword>
<feature type="compositionally biased region" description="Pro residues" evidence="1">
    <location>
        <begin position="7"/>
        <end position="25"/>
    </location>
</feature>
<dbReference type="AlphaFoldDB" id="A0A7X0KU58"/>
<evidence type="ECO:0000256" key="1">
    <source>
        <dbReference type="SAM" id="MobiDB-lite"/>
    </source>
</evidence>
<gene>
    <name evidence="3" type="ORF">HD594_001125</name>
</gene>
<evidence type="ECO:0000256" key="2">
    <source>
        <dbReference type="SAM" id="Phobius"/>
    </source>
</evidence>
<protein>
    <recommendedName>
        <fullName evidence="5">Adhesin domain-containing protein</fullName>
    </recommendedName>
</protein>
<keyword evidence="2" id="KW-0812">Transmembrane</keyword>
<evidence type="ECO:0008006" key="5">
    <source>
        <dbReference type="Google" id="ProtNLM"/>
    </source>
</evidence>
<reference evidence="3 4" key="1">
    <citation type="submission" date="2020-08" db="EMBL/GenBank/DDBJ databases">
        <title>Sequencing the genomes of 1000 actinobacteria strains.</title>
        <authorList>
            <person name="Klenk H.-P."/>
        </authorList>
    </citation>
    <scope>NUCLEOTIDE SEQUENCE [LARGE SCALE GENOMIC DNA]</scope>
    <source>
        <strain evidence="3 4">DSM 12511</strain>
    </source>
</reference>
<accession>A0A7X0KU58</accession>
<keyword evidence="2" id="KW-0472">Membrane</keyword>
<organism evidence="3 4">
    <name type="scientific">Microbacterium thalassium</name>
    <dbReference type="NCBI Taxonomy" id="362649"/>
    <lineage>
        <taxon>Bacteria</taxon>
        <taxon>Bacillati</taxon>
        <taxon>Actinomycetota</taxon>
        <taxon>Actinomycetes</taxon>
        <taxon>Micrococcales</taxon>
        <taxon>Microbacteriaceae</taxon>
        <taxon>Microbacterium</taxon>
    </lineage>
</organism>